<evidence type="ECO:0000256" key="2">
    <source>
        <dbReference type="SAM" id="Phobius"/>
    </source>
</evidence>
<dbReference type="GO" id="GO:1990663">
    <property type="term" value="F:dihydroorotate dehydrogenase (fumarate) activity"/>
    <property type="evidence" value="ECO:0007669"/>
    <property type="project" value="UniProtKB-EC"/>
</dbReference>
<feature type="region of interest" description="Disordered" evidence="1">
    <location>
        <begin position="357"/>
        <end position="380"/>
    </location>
</feature>
<comment type="caution">
    <text evidence="4">The sequence shown here is derived from an EMBL/GenBank/DDBJ whole genome shotgun (WGS) entry which is preliminary data.</text>
</comment>
<reference evidence="4 5" key="1">
    <citation type="submission" date="2021-01" db="EMBL/GenBank/DDBJ databases">
        <title>Sequencing the genomes of 1000 actinobacteria strains.</title>
        <authorList>
            <person name="Klenk H.-P."/>
        </authorList>
    </citation>
    <scope>NUCLEOTIDE SEQUENCE [LARGE SCALE GENOMIC DNA]</scope>
    <source>
        <strain evidence="4 5">DSM 13057</strain>
    </source>
</reference>
<evidence type="ECO:0000256" key="3">
    <source>
        <dbReference type="SAM" id="SignalP"/>
    </source>
</evidence>
<organism evidence="4 5">
    <name type="scientific">Subtercola frigoramans</name>
    <dbReference type="NCBI Taxonomy" id="120298"/>
    <lineage>
        <taxon>Bacteria</taxon>
        <taxon>Bacillati</taxon>
        <taxon>Actinomycetota</taxon>
        <taxon>Actinomycetes</taxon>
        <taxon>Micrococcales</taxon>
        <taxon>Microbacteriaceae</taxon>
        <taxon>Subtercola</taxon>
    </lineage>
</organism>
<evidence type="ECO:0000313" key="4">
    <source>
        <dbReference type="EMBL" id="MBM7472217.1"/>
    </source>
</evidence>
<accession>A0ABS2L575</accession>
<dbReference type="Proteomes" id="UP000776164">
    <property type="component" value="Unassembled WGS sequence"/>
</dbReference>
<dbReference type="EMBL" id="JAFBBU010000001">
    <property type="protein sequence ID" value="MBM7472217.1"/>
    <property type="molecule type" value="Genomic_DNA"/>
</dbReference>
<keyword evidence="4" id="KW-0560">Oxidoreductase</keyword>
<keyword evidence="2" id="KW-0472">Membrane</keyword>
<sequence length="380" mass="39994">MPDITALPSLLKRLLAFAIAALFLAGLMVSFQSASSARADDTAGISGAPSDGKSTDDRSRFSYQLAPGQHIDDFYQVKNTGTVPQTMKVFATDAYNTDDGSYGLLDTDATPTDAGNWVSFANGAKQLSIPLDPGATQIVPFTLDVPADASPGDHAAGIVISVLTPDGQVLVDRRVATRLYARVEGALQAALTISSIAATYDQQFNPFDGSATVTYTVKNNGNVALGANTVVGVNTYLGIAAAGQVRTELKEMLPGSTRTVSVTVPGVAQLGYLNPYISLAPTIDPEALNPGPLTTVNRDTVLIAMPWWLVIILIIVLIVWLVLRIRRKRDEKNAIAWAAYTEAEARRRATEELVAAGASSTAATSGAASINEAPAPDSSR</sequence>
<keyword evidence="5" id="KW-1185">Reference proteome</keyword>
<keyword evidence="3" id="KW-0732">Signal</keyword>
<gene>
    <name evidence="4" type="ORF">JOE66_001851</name>
</gene>
<proteinExistence type="predicted"/>
<feature type="chain" id="PRO_5046543100" evidence="3">
    <location>
        <begin position="40"/>
        <end position="380"/>
    </location>
</feature>
<feature type="signal peptide" evidence="3">
    <location>
        <begin position="1"/>
        <end position="39"/>
    </location>
</feature>
<name>A0ABS2L575_9MICO</name>
<dbReference type="RefSeq" id="WP_205108777.1">
    <property type="nucleotide sequence ID" value="NZ_BAAAHT010000013.1"/>
</dbReference>
<feature type="transmembrane region" description="Helical" evidence="2">
    <location>
        <begin position="305"/>
        <end position="323"/>
    </location>
</feature>
<feature type="compositionally biased region" description="Low complexity" evidence="1">
    <location>
        <begin position="357"/>
        <end position="369"/>
    </location>
</feature>
<protein>
    <submittedName>
        <fullName evidence="4">Dihydroorotate dehydrogenase (Fumarate)</fullName>
        <ecNumber evidence="4">1.3.98.1</ecNumber>
    </submittedName>
</protein>
<keyword evidence="2" id="KW-0812">Transmembrane</keyword>
<evidence type="ECO:0000256" key="1">
    <source>
        <dbReference type="SAM" id="MobiDB-lite"/>
    </source>
</evidence>
<keyword evidence="2" id="KW-1133">Transmembrane helix</keyword>
<feature type="region of interest" description="Disordered" evidence="1">
    <location>
        <begin position="40"/>
        <end position="59"/>
    </location>
</feature>
<dbReference type="EC" id="1.3.98.1" evidence="4"/>
<evidence type="ECO:0000313" key="5">
    <source>
        <dbReference type="Proteomes" id="UP000776164"/>
    </source>
</evidence>